<name>A0A0F3PZH3_ANAPH</name>
<protein>
    <submittedName>
        <fullName evidence="1">Uncharacterized protein</fullName>
    </submittedName>
</protein>
<dbReference type="AlphaFoldDB" id="A0A0F3PZH3"/>
<sequence length="39" mass="4126">MRAGPAASSSSAPRSALNLAPGTSLTLWCMRQRVLLQLI</sequence>
<proteinExistence type="predicted"/>
<gene>
    <name evidence="1" type="ORF">APHWI1_0374</name>
</gene>
<dbReference type="Proteomes" id="UP000033622">
    <property type="component" value="Unassembled WGS sequence"/>
</dbReference>
<dbReference type="PATRIC" id="fig|1359155.3.peg.377"/>
<reference evidence="1 2" key="1">
    <citation type="submission" date="2015-01" db="EMBL/GenBank/DDBJ databases">
        <title>Genome Sequencing of Rickettsiales.</title>
        <authorList>
            <person name="Daugherty S.C."/>
            <person name="Su Q."/>
            <person name="Abolude K."/>
            <person name="Beier-Sexton M."/>
            <person name="Carlyon J.A."/>
            <person name="Carter R."/>
            <person name="Day N.P."/>
            <person name="Dumler S.J."/>
            <person name="Dyachenko V."/>
            <person name="Godinez A."/>
            <person name="Kurtti T.J."/>
            <person name="Lichay M."/>
            <person name="Mullins K.E."/>
            <person name="Ott S."/>
            <person name="Pappas-Brown V."/>
            <person name="Paris D.H."/>
            <person name="Patel P."/>
            <person name="Richards A.L."/>
            <person name="Sadzewicz L."/>
            <person name="Sears K."/>
            <person name="Seidman D."/>
            <person name="Sengamalay N."/>
            <person name="Stenos J."/>
            <person name="Tallon L.J."/>
            <person name="Vincent G."/>
            <person name="Fraser C.M."/>
            <person name="Munderloh U."/>
            <person name="Dunning-Hotopp J.C."/>
        </authorList>
    </citation>
    <scope>NUCLEOTIDE SEQUENCE [LARGE SCALE GENOMIC DNA]</scope>
    <source>
        <strain evidence="1 2">ApWI1</strain>
    </source>
</reference>
<evidence type="ECO:0000313" key="2">
    <source>
        <dbReference type="Proteomes" id="UP000033622"/>
    </source>
</evidence>
<evidence type="ECO:0000313" key="1">
    <source>
        <dbReference type="EMBL" id="KJV85276.1"/>
    </source>
</evidence>
<organism evidence="1 2">
    <name type="scientific">Anaplasma phagocytophilum str. ApWI1</name>
    <dbReference type="NCBI Taxonomy" id="1359155"/>
    <lineage>
        <taxon>Bacteria</taxon>
        <taxon>Pseudomonadati</taxon>
        <taxon>Pseudomonadota</taxon>
        <taxon>Alphaproteobacteria</taxon>
        <taxon>Rickettsiales</taxon>
        <taxon>Anaplasmataceae</taxon>
        <taxon>Anaplasma</taxon>
        <taxon>phagocytophilum group</taxon>
    </lineage>
</organism>
<accession>A0A0F3PZH3</accession>
<dbReference type="EMBL" id="LAOF01000001">
    <property type="protein sequence ID" value="KJV85276.1"/>
    <property type="molecule type" value="Genomic_DNA"/>
</dbReference>
<comment type="caution">
    <text evidence="1">The sequence shown here is derived from an EMBL/GenBank/DDBJ whole genome shotgun (WGS) entry which is preliminary data.</text>
</comment>